<organism evidence="4 5">
    <name type="scientific">Evtepia gabavorous</name>
    <dbReference type="NCBI Taxonomy" id="2211183"/>
    <lineage>
        <taxon>Bacteria</taxon>
        <taxon>Bacillati</taxon>
        <taxon>Bacillota</taxon>
        <taxon>Clostridia</taxon>
        <taxon>Eubacteriales</taxon>
        <taxon>Evtepia</taxon>
    </lineage>
</organism>
<feature type="domain" description="GLUG" evidence="3">
    <location>
        <begin position="128"/>
        <end position="149"/>
    </location>
</feature>
<comment type="caution">
    <text evidence="4">The sequence shown here is derived from an EMBL/GenBank/DDBJ whole genome shotgun (WGS) entry which is preliminary data.</text>
</comment>
<reference evidence="4 5" key="1">
    <citation type="submission" date="2018-07" db="EMBL/GenBank/DDBJ databases">
        <title>GABA Modulating Bacteria of the Human Gut Microbiota.</title>
        <authorList>
            <person name="Strandwitz P."/>
            <person name="Kim K.H."/>
            <person name="Terekhova D."/>
            <person name="Liu J.K."/>
            <person name="Sharma A."/>
            <person name="Levering J."/>
            <person name="Mcdonald D."/>
            <person name="Dietrich D."/>
            <person name="Ramadhar T.R."/>
            <person name="Lekbua A."/>
            <person name="Mroue N."/>
            <person name="Liston C."/>
            <person name="Stewart E.J."/>
            <person name="Dubin M.J."/>
            <person name="Zengler K."/>
            <person name="Knight R."/>
            <person name="Gilbert J.A."/>
            <person name="Clardy J."/>
            <person name="Lewis K."/>
        </authorList>
    </citation>
    <scope>NUCLEOTIDE SEQUENCE [LARGE SCALE GENOMIC DNA]</scope>
    <source>
        <strain evidence="4 5">KLE1738</strain>
    </source>
</reference>
<dbReference type="Pfam" id="PF07581">
    <property type="entry name" value="Glug"/>
    <property type="match status" value="1"/>
</dbReference>
<keyword evidence="1" id="KW-0812">Transmembrane</keyword>
<dbReference type="Gene3D" id="2.160.20.110">
    <property type="match status" value="3"/>
</dbReference>
<dbReference type="EMBL" id="QQRQ01000001">
    <property type="protein sequence ID" value="RFT07769.1"/>
    <property type="molecule type" value="Genomic_DNA"/>
</dbReference>
<evidence type="ECO:0000256" key="2">
    <source>
        <dbReference type="SAM" id="SignalP"/>
    </source>
</evidence>
<sequence>MKRIHNRLAILLIFALLLSLAAPVGAAGSRITIRTPEDLVELSRRCSLDSWSRGKTVVLSADLDLSDVEFSSIPTFGGTFDGQGYTISGLTITGSGNVRGLFRYLQSGGVVQNVSLEVTIEPTDLQDSLGGLVGNNCGSVRNCTVTGSIQGETNIGGIIGVNESSGKIINSTFSGSVTGEHYVGGIAGQNLGSILQCVNQGKINTVAVEGEADLEDLDSRPLNSTENLPACTDIGGITGFSTGVLQSCKNTGPVGYEHVGYNVGGIAGRQSGYLNGCTNQGVILGRKDVGGIAGQLEPEIFLRYGEDLLNQLWSELGTLGDQVDHLLSDLNSTNTSTTAQLQMLSSHAGTAQDAAGELMDAAKDWANGNLSTVNDLSARISWSLQQLEPILETLRPLPEELTDAVDALEEGLDQAEQAGDLASDAGQSLRTALQEALRAADHMNEGLEHIRASQDALKSALGDPNEIKLALEQMAKGIGQLGDGTVAFSEAMEHLRDGWAALPDVSSIDAFLQAFEDLSTAGTSTANGLKNIQKAFIRLKDTITANGDPTEALKTALQELEKAAASFQSGADQLQTAGKHLLSALDTLEDAGIYLDGVVDAFRDAGDAFNNAFSRLGEGADAFHEMVKTLAEEPSIQFTPIGSDMTARGDALDAALSDLLGSADDLGDLLSQSSDTILGDLSAVSQQLQSITDLLRQETSLKKSGEGDRIEDISDQVDGRSQRTGCLSDARNEGVVKGDVNVAGIAGSMAIEYDFDPEDDLVEVGDRSLDVRYQTKAVILSCINLGEVTGKKDDAGGIVGRMDLGQVSHCENYGSVSSADGSYVGGIAGASWGSIRDSWARCTLSGDHYVGGIAGYGSTLKNCHTLITLQEGSAYVGTVAGSVDPEGTVTGNTFTQEALGAIDGISYAGQAEPVTFGALCAAGAPETFAQLELTFRADGKEVAVVPFQYGKGIARLPEIPAKKGYSAAWPDLDYSHLTASQTLEAIYTPYTSSLTDGGDLPDILVDGSFSAQAKVSHTTKETAWTDSKGESHQGTAYTVTVKDPVLDAVSYTVHCRLPEANGRYAVWVQTGENWQRQDSEKDGSYLLFPSTEETITFCLVEEGNSLVKYLLTFTVLAAGLFILFWRRRMQKKKEHAQQPPASSLESKE</sequence>
<evidence type="ECO:0000313" key="5">
    <source>
        <dbReference type="Proteomes" id="UP000260649"/>
    </source>
</evidence>
<keyword evidence="2" id="KW-0732">Signal</keyword>
<dbReference type="InterPro" id="IPR011493">
    <property type="entry name" value="GLUG"/>
</dbReference>
<feature type="transmembrane region" description="Helical" evidence="1">
    <location>
        <begin position="1106"/>
        <end position="1125"/>
    </location>
</feature>
<feature type="signal peptide" evidence="2">
    <location>
        <begin position="1"/>
        <end position="26"/>
    </location>
</feature>
<evidence type="ECO:0000256" key="1">
    <source>
        <dbReference type="SAM" id="Phobius"/>
    </source>
</evidence>
<dbReference type="AlphaFoldDB" id="A0A3E2B6X7"/>
<name>A0A3E2B6X7_9FIRM</name>
<feature type="chain" id="PRO_5017672157" description="GLUG domain-containing protein" evidence="2">
    <location>
        <begin position="27"/>
        <end position="1148"/>
    </location>
</feature>
<gene>
    <name evidence="4" type="ORF">DV520_01160</name>
</gene>
<dbReference type="OrthoDB" id="2067910at2"/>
<proteinExistence type="predicted"/>
<keyword evidence="5" id="KW-1185">Reference proteome</keyword>
<dbReference type="RefSeq" id="WP_117141502.1">
    <property type="nucleotide sequence ID" value="NZ_QIML01000001.1"/>
</dbReference>
<dbReference type="Proteomes" id="UP000260649">
    <property type="component" value="Unassembled WGS sequence"/>
</dbReference>
<keyword evidence="1" id="KW-0472">Membrane</keyword>
<keyword evidence="1" id="KW-1133">Transmembrane helix</keyword>
<accession>A0A3E2B6X7</accession>
<evidence type="ECO:0000259" key="3">
    <source>
        <dbReference type="Pfam" id="PF07581"/>
    </source>
</evidence>
<dbReference type="GeneID" id="97994342"/>
<evidence type="ECO:0000313" key="4">
    <source>
        <dbReference type="EMBL" id="RFT07769.1"/>
    </source>
</evidence>
<protein>
    <recommendedName>
        <fullName evidence="3">GLUG domain-containing protein</fullName>
    </recommendedName>
</protein>